<evidence type="ECO:0000256" key="6">
    <source>
        <dbReference type="ARBA" id="ARBA00022485"/>
    </source>
</evidence>
<comment type="similarity">
    <text evidence="3">Belongs to the iron-sulfur dependent L-serine dehydratase family.</text>
</comment>
<proteinExistence type="inferred from homology"/>
<evidence type="ECO:0000259" key="13">
    <source>
        <dbReference type="Pfam" id="PF03313"/>
    </source>
</evidence>
<dbReference type="InterPro" id="IPR051318">
    <property type="entry name" value="Fe-S_L-Ser"/>
</dbReference>
<keyword evidence="6" id="KW-0004">4Fe-4S</keyword>
<dbReference type="InterPro" id="IPR029009">
    <property type="entry name" value="ASB_dom_sf"/>
</dbReference>
<feature type="region of interest" description="Disordered" evidence="12">
    <location>
        <begin position="390"/>
        <end position="419"/>
    </location>
</feature>
<evidence type="ECO:0000256" key="2">
    <source>
        <dbReference type="ARBA" id="ARBA00004742"/>
    </source>
</evidence>
<sequence length="440" mass="47958">MSMKTIKSVYKIGNGPSSSHTVGPFHAAQIFGARHPEADAFRVTLFGSLAFTGEGHGTSKAIRAALPAAQIVFDRETQDLPHPNTMLFEAFRHGEMVGSNRIFSIGGGSIRIENETSDEEVEVYPQKNFSEILKICRDRSLNLAQFIYRMEDPSLRGYLKTVWEAMTASVERGLQAEGILPGGLGVARKAKLLFEKRCYNESADVTMNRVIAAYAYAVSEENADENIVVTAPTCGSCGVLPAVLYHMQKDCGFPEEEILDALAVAGIIGNVIRTNASISGAECGCQAEIGSACSMTAAALASLYGLNIDQIEYAAEIAMEHNLGLTCDPVKGLVQIPCIERNAVAAMRAISSVNLSRFLYSTRKISFDEVVATMYRTGLDMDEKYRETSHGGLARSITRTDRPSRRKPRHGRGFFVSAQGPNRTGPRGISWHGREGWRCG</sequence>
<dbReference type="GO" id="GO:0003941">
    <property type="term" value="F:L-serine ammonia-lyase activity"/>
    <property type="evidence" value="ECO:0007669"/>
    <property type="project" value="UniProtKB-EC"/>
</dbReference>
<dbReference type="Gene3D" id="3.30.1330.90">
    <property type="entry name" value="D-3-phosphoglycerate dehydrogenase, domain 3"/>
    <property type="match status" value="2"/>
</dbReference>
<dbReference type="SUPFAM" id="SSF143548">
    <property type="entry name" value="Serine metabolism enzymes domain"/>
    <property type="match status" value="1"/>
</dbReference>
<dbReference type="EC" id="4.3.1.17" evidence="4"/>
<evidence type="ECO:0000256" key="1">
    <source>
        <dbReference type="ARBA" id="ARBA00001966"/>
    </source>
</evidence>
<dbReference type="GO" id="GO:0006094">
    <property type="term" value="P:gluconeogenesis"/>
    <property type="evidence" value="ECO:0007669"/>
    <property type="project" value="UniProtKB-KW"/>
</dbReference>
<organism evidence="15">
    <name type="scientific">uncultured bacterium Contig99</name>
    <dbReference type="NCBI Taxonomy" id="1393639"/>
    <lineage>
        <taxon>Bacteria</taxon>
        <taxon>environmental samples</taxon>
    </lineage>
</organism>
<dbReference type="PANTHER" id="PTHR30182:SF1">
    <property type="entry name" value="L-SERINE DEHYDRATASE 1"/>
    <property type="match status" value="1"/>
</dbReference>
<feature type="domain" description="Serine dehydratase beta chain" evidence="14">
    <location>
        <begin position="8"/>
        <end position="66"/>
    </location>
</feature>
<evidence type="ECO:0000256" key="9">
    <source>
        <dbReference type="ARBA" id="ARBA00023014"/>
    </source>
</evidence>
<evidence type="ECO:0000256" key="3">
    <source>
        <dbReference type="ARBA" id="ARBA00008636"/>
    </source>
</evidence>
<dbReference type="EMBL" id="KC246794">
    <property type="protein sequence ID" value="AHF24459.1"/>
    <property type="molecule type" value="Genomic_DNA"/>
</dbReference>
<protein>
    <recommendedName>
        <fullName evidence="4">L-serine ammonia-lyase</fullName>
        <ecNumber evidence="4">4.3.1.17</ecNumber>
    </recommendedName>
</protein>
<reference evidence="15" key="1">
    <citation type="journal article" date="2013" name="PLoS ONE">
        <title>Metagenomic insights into the carbohydrate-active enzymes carried by the microorganisms adhering to solid digesta in the rumen of cows.</title>
        <authorList>
            <person name="Wang L."/>
            <person name="Hatem A."/>
            <person name="Catalyurek U.V."/>
            <person name="Morrison M."/>
            <person name="Yu Z."/>
        </authorList>
    </citation>
    <scope>NUCLEOTIDE SEQUENCE</scope>
</reference>
<evidence type="ECO:0000256" key="8">
    <source>
        <dbReference type="ARBA" id="ARBA00023004"/>
    </source>
</evidence>
<evidence type="ECO:0000313" key="15">
    <source>
        <dbReference type="EMBL" id="AHF24459.1"/>
    </source>
</evidence>
<dbReference type="GO" id="GO:0046872">
    <property type="term" value="F:metal ion binding"/>
    <property type="evidence" value="ECO:0007669"/>
    <property type="project" value="UniProtKB-KW"/>
</dbReference>
<dbReference type="InterPro" id="IPR005130">
    <property type="entry name" value="Ser_deHydtase-like_asu"/>
</dbReference>
<evidence type="ECO:0000259" key="14">
    <source>
        <dbReference type="Pfam" id="PF03315"/>
    </source>
</evidence>
<dbReference type="AlphaFoldDB" id="W0FLX6"/>
<dbReference type="SUPFAM" id="SSF103378">
    <property type="entry name" value="2-methylcitrate dehydratase PrpD"/>
    <property type="match status" value="1"/>
</dbReference>
<evidence type="ECO:0000256" key="11">
    <source>
        <dbReference type="ARBA" id="ARBA00049406"/>
    </source>
</evidence>
<comment type="cofactor">
    <cofactor evidence="1">
        <name>[4Fe-4S] cluster</name>
        <dbReference type="ChEBI" id="CHEBI:49883"/>
    </cofactor>
</comment>
<name>W0FLX6_9BACT</name>
<feature type="domain" description="Serine dehydratase-like alpha subunit" evidence="13">
    <location>
        <begin position="153"/>
        <end position="394"/>
    </location>
</feature>
<keyword evidence="10" id="KW-0456">Lyase</keyword>
<dbReference type="GO" id="GO:0051539">
    <property type="term" value="F:4 iron, 4 sulfur cluster binding"/>
    <property type="evidence" value="ECO:0007669"/>
    <property type="project" value="UniProtKB-KW"/>
</dbReference>
<keyword evidence="7" id="KW-0479">Metal-binding</keyword>
<comment type="catalytic activity">
    <reaction evidence="11">
        <text>L-serine = pyruvate + NH4(+)</text>
        <dbReference type="Rhea" id="RHEA:19169"/>
        <dbReference type="ChEBI" id="CHEBI:15361"/>
        <dbReference type="ChEBI" id="CHEBI:28938"/>
        <dbReference type="ChEBI" id="CHEBI:33384"/>
        <dbReference type="EC" id="4.3.1.17"/>
    </reaction>
</comment>
<dbReference type="PANTHER" id="PTHR30182">
    <property type="entry name" value="L-SERINE DEHYDRATASE"/>
    <property type="match status" value="1"/>
</dbReference>
<keyword evidence="9" id="KW-0411">Iron-sulfur</keyword>
<keyword evidence="8" id="KW-0408">Iron</keyword>
<dbReference type="InterPro" id="IPR036148">
    <property type="entry name" value="MmgE/PrpD_sf"/>
</dbReference>
<evidence type="ECO:0000256" key="10">
    <source>
        <dbReference type="ARBA" id="ARBA00023239"/>
    </source>
</evidence>
<evidence type="ECO:0000256" key="4">
    <source>
        <dbReference type="ARBA" id="ARBA00012093"/>
    </source>
</evidence>
<dbReference type="InterPro" id="IPR005131">
    <property type="entry name" value="Ser_deHydtase_bsu"/>
</dbReference>
<evidence type="ECO:0000256" key="7">
    <source>
        <dbReference type="ARBA" id="ARBA00022723"/>
    </source>
</evidence>
<dbReference type="Pfam" id="PF03315">
    <property type="entry name" value="SDH_beta"/>
    <property type="match status" value="2"/>
</dbReference>
<dbReference type="Pfam" id="PF03313">
    <property type="entry name" value="SDH_alpha"/>
    <property type="match status" value="1"/>
</dbReference>
<comment type="pathway">
    <text evidence="2">Carbohydrate biosynthesis; gluconeogenesis.</text>
</comment>
<evidence type="ECO:0000256" key="12">
    <source>
        <dbReference type="SAM" id="MobiDB-lite"/>
    </source>
</evidence>
<keyword evidence="5" id="KW-0312">Gluconeogenesis</keyword>
<accession>W0FLX6</accession>
<feature type="domain" description="Serine dehydratase beta chain" evidence="14">
    <location>
        <begin position="68"/>
        <end position="114"/>
    </location>
</feature>
<evidence type="ECO:0000256" key="5">
    <source>
        <dbReference type="ARBA" id="ARBA00022432"/>
    </source>
</evidence>